<keyword evidence="4" id="KW-0436">Ligase</keyword>
<dbReference type="SUPFAM" id="SSF56801">
    <property type="entry name" value="Acetyl-CoA synthetase-like"/>
    <property type="match status" value="1"/>
</dbReference>
<evidence type="ECO:0000313" key="4">
    <source>
        <dbReference type="EMBL" id="EEY20127.1"/>
    </source>
</evidence>
<dbReference type="PROSITE" id="PS00455">
    <property type="entry name" value="AMP_BINDING"/>
    <property type="match status" value="1"/>
</dbReference>
<dbReference type="Pfam" id="PF13193">
    <property type="entry name" value="AMP-binding_C"/>
    <property type="match status" value="1"/>
</dbReference>
<dbReference type="PANTHER" id="PTHR24096">
    <property type="entry name" value="LONG-CHAIN-FATTY-ACID--COA LIGASE"/>
    <property type="match status" value="1"/>
</dbReference>
<evidence type="ECO:0000313" key="5">
    <source>
        <dbReference type="Proteomes" id="UP000008698"/>
    </source>
</evidence>
<name>C9SMW2_VERA1</name>
<keyword evidence="5" id="KW-1185">Reference proteome</keyword>
<dbReference type="STRING" id="526221.C9SMW2"/>
<dbReference type="OMA" id="CLRHEPT"/>
<dbReference type="InterPro" id="IPR025110">
    <property type="entry name" value="AMP-bd_C"/>
</dbReference>
<keyword evidence="1" id="KW-0812">Transmembrane</keyword>
<feature type="domain" description="AMP-dependent synthetase/ligase" evidence="2">
    <location>
        <begin position="42"/>
        <end position="408"/>
    </location>
</feature>
<dbReference type="OrthoDB" id="6509636at2759"/>
<dbReference type="Pfam" id="PF00501">
    <property type="entry name" value="AMP-binding"/>
    <property type="match status" value="1"/>
</dbReference>
<dbReference type="eggNOG" id="KOG1176">
    <property type="taxonomic scope" value="Eukaryota"/>
</dbReference>
<dbReference type="Gene3D" id="3.30.300.30">
    <property type="match status" value="1"/>
</dbReference>
<proteinExistence type="predicted"/>
<dbReference type="InterPro" id="IPR020845">
    <property type="entry name" value="AMP-binding_CS"/>
</dbReference>
<dbReference type="HOGENOM" id="CLU_000022_59_2_1"/>
<keyword evidence="1" id="KW-0472">Membrane</keyword>
<gene>
    <name evidence="4" type="ORF">VDBG_06236</name>
</gene>
<protein>
    <submittedName>
        <fullName evidence="4">4-coumarate-CoA ligase</fullName>
    </submittedName>
</protein>
<dbReference type="InterPro" id="IPR045851">
    <property type="entry name" value="AMP-bd_C_sf"/>
</dbReference>
<dbReference type="GO" id="GO:0016405">
    <property type="term" value="F:CoA-ligase activity"/>
    <property type="evidence" value="ECO:0007669"/>
    <property type="project" value="TreeGrafter"/>
</dbReference>
<dbReference type="EMBL" id="DS985220">
    <property type="protein sequence ID" value="EEY20127.1"/>
    <property type="molecule type" value="Genomic_DNA"/>
</dbReference>
<evidence type="ECO:0000256" key="1">
    <source>
        <dbReference type="SAM" id="Phobius"/>
    </source>
</evidence>
<organism evidence="5">
    <name type="scientific">Verticillium alfalfae (strain VaMs.102 / ATCC MYA-4576 / FGSC 10136)</name>
    <name type="common">Verticillium wilt of alfalfa</name>
    <name type="synonym">Verticillium albo-atrum</name>
    <dbReference type="NCBI Taxonomy" id="526221"/>
    <lineage>
        <taxon>Eukaryota</taxon>
        <taxon>Fungi</taxon>
        <taxon>Dikarya</taxon>
        <taxon>Ascomycota</taxon>
        <taxon>Pezizomycotina</taxon>
        <taxon>Sordariomycetes</taxon>
        <taxon>Hypocreomycetidae</taxon>
        <taxon>Glomerellales</taxon>
        <taxon>Plectosphaerellaceae</taxon>
        <taxon>Verticillium</taxon>
    </lineage>
</organism>
<keyword evidence="1" id="KW-1133">Transmembrane helix</keyword>
<feature type="domain" description="AMP-binding enzyme C-terminal" evidence="3">
    <location>
        <begin position="465"/>
        <end position="538"/>
    </location>
</feature>
<dbReference type="Gene3D" id="2.30.38.10">
    <property type="entry name" value="Luciferase, Domain 3"/>
    <property type="match status" value="1"/>
</dbReference>
<dbReference type="Gene3D" id="3.40.50.980">
    <property type="match status" value="2"/>
</dbReference>
<reference evidence="5" key="1">
    <citation type="journal article" date="2011" name="PLoS Pathog.">
        <title>Comparative genomics yields insights into niche adaptation of plant vascular wilt pathogens.</title>
        <authorList>
            <person name="Klosterman S.J."/>
            <person name="Subbarao K.V."/>
            <person name="Kang S."/>
            <person name="Veronese P."/>
            <person name="Gold S.E."/>
            <person name="Thomma B.P.H.J."/>
            <person name="Chen Z."/>
            <person name="Henrissat B."/>
            <person name="Lee Y.-H."/>
            <person name="Park J."/>
            <person name="Garcia-Pedrajas M.D."/>
            <person name="Barbara D.J."/>
            <person name="Anchieta A."/>
            <person name="de Jonge R."/>
            <person name="Santhanam P."/>
            <person name="Maruthachalam K."/>
            <person name="Atallah Z."/>
            <person name="Amyotte S.G."/>
            <person name="Paz Z."/>
            <person name="Inderbitzin P."/>
            <person name="Hayes R.J."/>
            <person name="Heiman D.I."/>
            <person name="Young S."/>
            <person name="Zeng Q."/>
            <person name="Engels R."/>
            <person name="Galagan J."/>
            <person name="Cuomo C.A."/>
            <person name="Dobinson K.F."/>
            <person name="Ma L.-J."/>
        </authorList>
    </citation>
    <scope>NUCLEOTIDE SEQUENCE [LARGE SCALE GENOMIC DNA]</scope>
    <source>
        <strain evidence="5">VaMs.102 / ATCC MYA-4576 / FGSC 10136</strain>
    </source>
</reference>
<dbReference type="KEGG" id="val:VDBG_06236"/>
<accession>C9SMW2</accession>
<dbReference type="PANTHER" id="PTHR24096:SF424">
    <property type="entry name" value="ACETYL-COA SYNTHETASE-LIKE PROTEIN-RELATED"/>
    <property type="match status" value="1"/>
</dbReference>
<sequence length="672" mass="73244">MPIESRWTTPTPEVALHKWVFGSSFGELINQKIFFDADSPATRFLTLSDFRLLSKRVALGLQRAGLSQGDRVLICSSNSLFFPPLFMGVLMAGGIFTGASIALRPGELAYQLRDSGASFVFAESAALATTREACLQAGIPSSRLFSIDGSDPNLRETTRPMPSWTNMLASAAEAARFDWVEPQDPRATTCCLNYSSGTTGNPKGVEITHFAYVANGEATTFLRRQINDGKAGETPDASICFMPLYHAAGQTSFIVNNPRMLIPTYIMPAYNFEKLLSHIQTFKITSIMTAPPILLSLAKSPLAAKFDLSSIRDVVSGTAPLAPEISAEVEKRIWPDGQNFVSQAWGMTEVTCTGSMKGPDDQQRTLSVGEIVPNAQFRLVQEDGTEVTEANKSGELWFSGPTLMKGYWKNPTATANTLHEENGITWLKTGDVVYVDKYAAGAKIHIVDRIKDLIKVRGFQVSPTEIEGVLLDHKGVTDAAVVGVVVRGEEVPRAYVVRAPEVKEADLFDWVNKRVAKYKQLRGGLAFVDSIPRLPTGKILRRALRQRAQQEVDGVKASRLPSIANPDYEAVFATGKSSRSEDVVDIDAATNAVSPAQGFPMLPALNELDIPVDMGTDLESVPTSREPEPLLENSLLHTSAAETMTVVPIELVSKDDLATGMRMIERPKTLPC</sequence>
<dbReference type="AlphaFoldDB" id="C9SMW2"/>
<dbReference type="RefSeq" id="XP_003003794.1">
    <property type="nucleotide sequence ID" value="XM_003003748.1"/>
</dbReference>
<dbReference type="Proteomes" id="UP000008698">
    <property type="component" value="Unassembled WGS sequence"/>
</dbReference>
<dbReference type="GeneID" id="9534978"/>
<evidence type="ECO:0000259" key="3">
    <source>
        <dbReference type="Pfam" id="PF13193"/>
    </source>
</evidence>
<feature type="transmembrane region" description="Helical" evidence="1">
    <location>
        <begin position="81"/>
        <end position="103"/>
    </location>
</feature>
<evidence type="ECO:0000259" key="2">
    <source>
        <dbReference type="Pfam" id="PF00501"/>
    </source>
</evidence>
<dbReference type="InterPro" id="IPR000873">
    <property type="entry name" value="AMP-dep_synth/lig_dom"/>
</dbReference>